<dbReference type="InterPro" id="IPR025202">
    <property type="entry name" value="PLD-like_dom"/>
</dbReference>
<dbReference type="EMBL" id="FNKP01000003">
    <property type="protein sequence ID" value="SDR47329.1"/>
    <property type="molecule type" value="Genomic_DNA"/>
</dbReference>
<evidence type="ECO:0000256" key="1">
    <source>
        <dbReference type="ARBA" id="ARBA00000798"/>
    </source>
</evidence>
<keyword evidence="2" id="KW-0677">Repeat</keyword>
<dbReference type="InterPro" id="IPR015679">
    <property type="entry name" value="PLipase_D_fam"/>
</dbReference>
<keyword evidence="3" id="KW-0378">Hydrolase</keyword>
<dbReference type="GO" id="GO:0009395">
    <property type="term" value="P:phospholipid catabolic process"/>
    <property type="evidence" value="ECO:0007669"/>
    <property type="project" value="TreeGrafter"/>
</dbReference>
<dbReference type="GO" id="GO:0004630">
    <property type="term" value="F:phospholipase D activity"/>
    <property type="evidence" value="ECO:0007669"/>
    <property type="project" value="UniProtKB-EC"/>
</dbReference>
<accession>A0A1H1JBH4</accession>
<dbReference type="InterPro" id="IPR001736">
    <property type="entry name" value="PLipase_D/transphosphatidylase"/>
</dbReference>
<sequence length="683" mass="76505">MAQFPLKTHKPAKVAIDEQTRQAKSALQFLVEHRDIKEKHGDGTCPITRGNTLNFMICGEDGFKQIAKDLREAKQSADIVCWGFDPGMELERNSDTWPRGIRYGELLDEITKRKENPVTVRLLIWYDDDGSKVQNNMPGLTDVPVSRLGHPIQRYALQQDPPYKDSTRNQYCIDWWNVNLPGGKSGRGTNPRLQVVLRGVSQADATALRAVAPAEEDQPVSATLSVTDEKSQLEKFATHHQKPVLIDYAYDSGSKAVGYVMGLNSVTDYWDRTAHAIDDPKREVLSDKQISDELARELSTQQAPSKDSLASRAYEGVRNSFSKPEAQHGEGHEHYVHGRPYQDYACRVVGPALAQLHFNFENGWAAALGHPVPFQTPPEPPVKIPKVAGNPAHLVQILRTQPHEREKSIKEVYFQATSSARNYIYIENQYFFYPEFARNLIKTRQKHCSDWMKTSQQPVTEMPKLHLFIVIPHPERGEMVPRTYDALTLLGAGSSMAEQSDLADKGNLNSVYGKSTRGHGEVLDRPSTEDLERTLGLEVSVARLRTSGADADHNMAYREIYIHSKLMIIDDVFITVGSANLNQRSMSVDSEINIAATGQLYAADLRQRVFALHYGGDIQYSGNAKDLPDAFDSWNRRMNKNQDAQQAGTQPMTGFLLPFEDHRSTTTLYGSISVPSSTQSVPA</sequence>
<reference evidence="7" key="1">
    <citation type="submission" date="2016-10" db="EMBL/GenBank/DDBJ databases">
        <authorList>
            <person name="Varghese N."/>
            <person name="Submissions S."/>
        </authorList>
    </citation>
    <scope>NUCLEOTIDE SEQUENCE [LARGE SCALE GENOMIC DNA]</scope>
    <source>
        <strain evidence="7">GAS106B</strain>
    </source>
</reference>
<protein>
    <submittedName>
        <fullName evidence="6">Phospholipase D1/2</fullName>
    </submittedName>
</protein>
<dbReference type="Pfam" id="PF13091">
    <property type="entry name" value="PLDc_2"/>
    <property type="match status" value="1"/>
</dbReference>
<keyword evidence="4" id="KW-0443">Lipid metabolism</keyword>
<dbReference type="Proteomes" id="UP000183487">
    <property type="component" value="Unassembled WGS sequence"/>
</dbReference>
<dbReference type="SUPFAM" id="SSF56024">
    <property type="entry name" value="Phospholipase D/nuclease"/>
    <property type="match status" value="2"/>
</dbReference>
<evidence type="ECO:0000256" key="2">
    <source>
        <dbReference type="ARBA" id="ARBA00022737"/>
    </source>
</evidence>
<feature type="domain" description="PLD phosphodiesterase" evidence="5">
    <location>
        <begin position="558"/>
        <end position="585"/>
    </location>
</feature>
<dbReference type="RefSeq" id="WP_074771270.1">
    <property type="nucleotide sequence ID" value="NZ_FNKP01000003.1"/>
</dbReference>
<evidence type="ECO:0000313" key="7">
    <source>
        <dbReference type="Proteomes" id="UP000183487"/>
    </source>
</evidence>
<gene>
    <name evidence="6" type="ORF">SAMN05443245_6005</name>
</gene>
<dbReference type="PANTHER" id="PTHR18896:SF76">
    <property type="entry name" value="PHOSPHOLIPASE"/>
    <property type="match status" value="1"/>
</dbReference>
<organism evidence="6 7">
    <name type="scientific">Paraburkholderia fungorum</name>
    <dbReference type="NCBI Taxonomy" id="134537"/>
    <lineage>
        <taxon>Bacteria</taxon>
        <taxon>Pseudomonadati</taxon>
        <taxon>Pseudomonadota</taxon>
        <taxon>Betaproteobacteria</taxon>
        <taxon>Burkholderiales</taxon>
        <taxon>Burkholderiaceae</taxon>
        <taxon>Paraburkholderia</taxon>
    </lineage>
</organism>
<dbReference type="SMART" id="SM00155">
    <property type="entry name" value="PLDc"/>
    <property type="match status" value="1"/>
</dbReference>
<name>A0A1H1JBH4_9BURK</name>
<dbReference type="PROSITE" id="PS50035">
    <property type="entry name" value="PLD"/>
    <property type="match status" value="1"/>
</dbReference>
<dbReference type="Gene3D" id="3.30.870.10">
    <property type="entry name" value="Endonuclease Chain A"/>
    <property type="match status" value="2"/>
</dbReference>
<proteinExistence type="predicted"/>
<evidence type="ECO:0000313" key="6">
    <source>
        <dbReference type="EMBL" id="SDR47329.1"/>
    </source>
</evidence>
<evidence type="ECO:0000256" key="3">
    <source>
        <dbReference type="ARBA" id="ARBA00022801"/>
    </source>
</evidence>
<comment type="catalytic activity">
    <reaction evidence="1">
        <text>a 1,2-diacyl-sn-glycero-3-phosphocholine + H2O = a 1,2-diacyl-sn-glycero-3-phosphate + choline + H(+)</text>
        <dbReference type="Rhea" id="RHEA:14445"/>
        <dbReference type="ChEBI" id="CHEBI:15354"/>
        <dbReference type="ChEBI" id="CHEBI:15377"/>
        <dbReference type="ChEBI" id="CHEBI:15378"/>
        <dbReference type="ChEBI" id="CHEBI:57643"/>
        <dbReference type="ChEBI" id="CHEBI:58608"/>
        <dbReference type="EC" id="3.1.4.4"/>
    </reaction>
</comment>
<evidence type="ECO:0000256" key="4">
    <source>
        <dbReference type="ARBA" id="ARBA00023098"/>
    </source>
</evidence>
<dbReference type="OrthoDB" id="8828485at2"/>
<keyword evidence="7" id="KW-1185">Reference proteome</keyword>
<dbReference type="AlphaFoldDB" id="A0A1H1JBH4"/>
<dbReference type="PANTHER" id="PTHR18896">
    <property type="entry name" value="PHOSPHOLIPASE D"/>
    <property type="match status" value="1"/>
</dbReference>
<evidence type="ECO:0000259" key="5">
    <source>
        <dbReference type="PROSITE" id="PS50035"/>
    </source>
</evidence>